<proteinExistence type="predicted"/>
<comment type="caution">
    <text evidence="1">The sequence shown here is derived from an EMBL/GenBank/DDBJ whole genome shotgun (WGS) entry which is preliminary data.</text>
</comment>
<reference evidence="1 2" key="1">
    <citation type="submission" date="2021-10" db="EMBL/GenBank/DDBJ databases">
        <authorList>
            <person name="Criscuolo A."/>
        </authorList>
    </citation>
    <scope>NUCLEOTIDE SEQUENCE [LARGE SCALE GENOMIC DNA]</scope>
    <source>
        <strain evidence="2">CIP 111883</strain>
    </source>
</reference>
<sequence>MNKAIGIIICISFTFLIFHTSSLVKTVFTHQYPPIPAGKLPIITIVDIMDDSLRNITVEDNGSYFKESSSLIVPIQYELRQEFFLDADRESSMLFSKKYQLISEFLTKSFTQQLLKYHEGNGQYQKINDDFFHDLYVSESQLYDTYSVIARKDKQVYVVIFNGEVTIDALIEAVKQNTE</sequence>
<evidence type="ECO:0000313" key="1">
    <source>
        <dbReference type="EMBL" id="CAG9621942.1"/>
    </source>
</evidence>
<organism evidence="1 2">
    <name type="scientific">Sutcliffiella rhizosphaerae</name>
    <dbReference type="NCBI Taxonomy" id="2880967"/>
    <lineage>
        <taxon>Bacteria</taxon>
        <taxon>Bacillati</taxon>
        <taxon>Bacillota</taxon>
        <taxon>Bacilli</taxon>
        <taxon>Bacillales</taxon>
        <taxon>Bacillaceae</taxon>
        <taxon>Sutcliffiella</taxon>
    </lineage>
</organism>
<dbReference type="Proteomes" id="UP000789833">
    <property type="component" value="Unassembled WGS sequence"/>
</dbReference>
<accession>A0ABN8ADY0</accession>
<dbReference type="EMBL" id="CAKJTJ010000015">
    <property type="protein sequence ID" value="CAG9621942.1"/>
    <property type="molecule type" value="Genomic_DNA"/>
</dbReference>
<protein>
    <submittedName>
        <fullName evidence="1">Uncharacterized protein</fullName>
    </submittedName>
</protein>
<keyword evidence="2" id="KW-1185">Reference proteome</keyword>
<dbReference type="RefSeq" id="WP_230501972.1">
    <property type="nucleotide sequence ID" value="NZ_CAKJTJ010000015.1"/>
</dbReference>
<evidence type="ECO:0000313" key="2">
    <source>
        <dbReference type="Proteomes" id="UP000789833"/>
    </source>
</evidence>
<name>A0ABN8ADY0_9BACI</name>
<gene>
    <name evidence="1" type="ORF">BACCIP111883_02733</name>
</gene>